<evidence type="ECO:0000313" key="2">
    <source>
        <dbReference type="EMBL" id="EGF26853.1"/>
    </source>
</evidence>
<evidence type="ECO:0000313" key="3">
    <source>
        <dbReference type="Proteomes" id="UP000006222"/>
    </source>
</evidence>
<gene>
    <name evidence="2" type="ORF">RBWH47_02780</name>
</gene>
<dbReference type="AlphaFoldDB" id="F2AU06"/>
<dbReference type="EMBL" id="AFAR01000169">
    <property type="protein sequence ID" value="EGF26853.1"/>
    <property type="molecule type" value="Genomic_DNA"/>
</dbReference>
<reference evidence="2 3" key="1">
    <citation type="journal article" date="2013" name="Mar. Genomics">
        <title>Expression of sulfatases in Rhodopirellula baltica and the diversity of sulfatases in the genus Rhodopirellula.</title>
        <authorList>
            <person name="Wegner C.E."/>
            <person name="Richter-Heitmann T."/>
            <person name="Klindworth A."/>
            <person name="Klockow C."/>
            <person name="Richter M."/>
            <person name="Achstetter T."/>
            <person name="Glockner F.O."/>
            <person name="Harder J."/>
        </authorList>
    </citation>
    <scope>NUCLEOTIDE SEQUENCE [LARGE SCALE GENOMIC DNA]</scope>
    <source>
        <strain evidence="2 3">WH47</strain>
    </source>
</reference>
<name>F2AU06_RHOBT</name>
<sequence length="48" mass="5215">MSRRQSQAQNSSGNEPQSASMQLVASGTGPEQTADQEFTCFRTTPPLR</sequence>
<dbReference type="PATRIC" id="fig|991778.3.peg.3404"/>
<proteinExistence type="predicted"/>
<comment type="caution">
    <text evidence="2">The sequence shown here is derived from an EMBL/GenBank/DDBJ whole genome shotgun (WGS) entry which is preliminary data.</text>
</comment>
<protein>
    <submittedName>
        <fullName evidence="2">Uncharacterized protein</fullName>
    </submittedName>
</protein>
<feature type="compositionally biased region" description="Polar residues" evidence="1">
    <location>
        <begin position="1"/>
        <end position="36"/>
    </location>
</feature>
<accession>F2AU06</accession>
<dbReference type="Proteomes" id="UP000006222">
    <property type="component" value="Unassembled WGS sequence"/>
</dbReference>
<feature type="region of interest" description="Disordered" evidence="1">
    <location>
        <begin position="1"/>
        <end position="48"/>
    </location>
</feature>
<organism evidence="2 3">
    <name type="scientific">Rhodopirellula baltica WH47</name>
    <dbReference type="NCBI Taxonomy" id="991778"/>
    <lineage>
        <taxon>Bacteria</taxon>
        <taxon>Pseudomonadati</taxon>
        <taxon>Planctomycetota</taxon>
        <taxon>Planctomycetia</taxon>
        <taxon>Pirellulales</taxon>
        <taxon>Pirellulaceae</taxon>
        <taxon>Rhodopirellula</taxon>
    </lineage>
</organism>
<evidence type="ECO:0000256" key="1">
    <source>
        <dbReference type="SAM" id="MobiDB-lite"/>
    </source>
</evidence>